<dbReference type="AlphaFoldDB" id="A0ABD2WIN9"/>
<feature type="region of interest" description="Disordered" evidence="1">
    <location>
        <begin position="1"/>
        <end position="23"/>
    </location>
</feature>
<dbReference type="Proteomes" id="UP001627154">
    <property type="component" value="Unassembled WGS sequence"/>
</dbReference>
<sequence length="106" mass="12407">MKEQPLMHIRDPRMPASTHEPVRCGRAGPRKIWEALKKHQFIHVTIFLLGREFPELAKVYVHADIGSLRFSRNYACAAGVGRKILCSYPRLFRQKEEINRGTHRRQ</sequence>
<gene>
    <name evidence="2" type="ORF">TKK_012909</name>
</gene>
<reference evidence="2 3" key="1">
    <citation type="journal article" date="2024" name="bioRxiv">
        <title>A reference genome for Trichogramma kaykai: A tiny desert-dwelling parasitoid wasp with competing sex-ratio distorters.</title>
        <authorList>
            <person name="Culotta J."/>
            <person name="Lindsey A.R."/>
        </authorList>
    </citation>
    <scope>NUCLEOTIDE SEQUENCE [LARGE SCALE GENOMIC DNA]</scope>
    <source>
        <strain evidence="2 3">KSX58</strain>
    </source>
</reference>
<evidence type="ECO:0000256" key="1">
    <source>
        <dbReference type="SAM" id="MobiDB-lite"/>
    </source>
</evidence>
<evidence type="ECO:0000313" key="3">
    <source>
        <dbReference type="Proteomes" id="UP001627154"/>
    </source>
</evidence>
<keyword evidence="3" id="KW-1185">Reference proteome</keyword>
<comment type="caution">
    <text evidence="2">The sequence shown here is derived from an EMBL/GenBank/DDBJ whole genome shotgun (WGS) entry which is preliminary data.</text>
</comment>
<accession>A0ABD2WIN9</accession>
<proteinExistence type="predicted"/>
<feature type="compositionally biased region" description="Basic and acidic residues" evidence="1">
    <location>
        <begin position="1"/>
        <end position="13"/>
    </location>
</feature>
<organism evidence="2 3">
    <name type="scientific">Trichogramma kaykai</name>
    <dbReference type="NCBI Taxonomy" id="54128"/>
    <lineage>
        <taxon>Eukaryota</taxon>
        <taxon>Metazoa</taxon>
        <taxon>Ecdysozoa</taxon>
        <taxon>Arthropoda</taxon>
        <taxon>Hexapoda</taxon>
        <taxon>Insecta</taxon>
        <taxon>Pterygota</taxon>
        <taxon>Neoptera</taxon>
        <taxon>Endopterygota</taxon>
        <taxon>Hymenoptera</taxon>
        <taxon>Apocrita</taxon>
        <taxon>Proctotrupomorpha</taxon>
        <taxon>Chalcidoidea</taxon>
        <taxon>Trichogrammatidae</taxon>
        <taxon>Trichogramma</taxon>
    </lineage>
</organism>
<protein>
    <submittedName>
        <fullName evidence="2">Uncharacterized protein</fullName>
    </submittedName>
</protein>
<evidence type="ECO:0000313" key="2">
    <source>
        <dbReference type="EMBL" id="KAL3392595.1"/>
    </source>
</evidence>
<dbReference type="EMBL" id="JBJJXI010000103">
    <property type="protein sequence ID" value="KAL3392595.1"/>
    <property type="molecule type" value="Genomic_DNA"/>
</dbReference>
<name>A0ABD2WIN9_9HYME</name>